<accession>A0A6V7QPN9</accession>
<keyword evidence="10" id="KW-0607">Phytochrome signaling pathway</keyword>
<dbReference type="Gene3D" id="1.20.5.490">
    <property type="entry name" value="Single helix bin"/>
    <property type="match status" value="1"/>
</dbReference>
<dbReference type="GO" id="GO:0000981">
    <property type="term" value="F:DNA-binding transcription factor activity, RNA polymerase II-specific"/>
    <property type="evidence" value="ECO:0007669"/>
    <property type="project" value="InterPro"/>
</dbReference>
<dbReference type="GO" id="GO:0010099">
    <property type="term" value="P:regulation of photomorphogenesis"/>
    <property type="evidence" value="ECO:0007669"/>
    <property type="project" value="TreeGrafter"/>
</dbReference>
<evidence type="ECO:0000256" key="9">
    <source>
        <dbReference type="ARBA" id="ARBA00070194"/>
    </source>
</evidence>
<evidence type="ECO:0000256" key="8">
    <source>
        <dbReference type="ARBA" id="ARBA00023242"/>
    </source>
</evidence>
<feature type="compositionally biased region" description="Basic and acidic residues" evidence="11">
    <location>
        <begin position="24"/>
        <end position="50"/>
    </location>
</feature>
<name>A0A6V7QPN9_ANACO</name>
<keyword evidence="4" id="KW-0805">Transcription regulation</keyword>
<evidence type="ECO:0000256" key="4">
    <source>
        <dbReference type="ARBA" id="ARBA00023015"/>
    </source>
</evidence>
<evidence type="ECO:0000256" key="3">
    <source>
        <dbReference type="ARBA" id="ARBA00022843"/>
    </source>
</evidence>
<evidence type="ECO:0000256" key="7">
    <source>
        <dbReference type="ARBA" id="ARBA00023163"/>
    </source>
</evidence>
<protein>
    <recommendedName>
        <fullName evidence="9">Transcription factor HY5</fullName>
    </recommendedName>
</protein>
<organism evidence="13">
    <name type="scientific">Ananas comosus var. bracteatus</name>
    <name type="common">red pineapple</name>
    <dbReference type="NCBI Taxonomy" id="296719"/>
    <lineage>
        <taxon>Eukaryota</taxon>
        <taxon>Viridiplantae</taxon>
        <taxon>Streptophyta</taxon>
        <taxon>Embryophyta</taxon>
        <taxon>Tracheophyta</taxon>
        <taxon>Spermatophyta</taxon>
        <taxon>Magnoliopsida</taxon>
        <taxon>Liliopsida</taxon>
        <taxon>Poales</taxon>
        <taxon>Bromeliaceae</taxon>
        <taxon>Bromelioideae</taxon>
        <taxon>Ananas</taxon>
    </lineage>
</organism>
<reference evidence="13" key="1">
    <citation type="submission" date="2020-07" db="EMBL/GenBank/DDBJ databases">
        <authorList>
            <person name="Lin J."/>
        </authorList>
    </citation>
    <scope>NUCLEOTIDE SEQUENCE</scope>
</reference>
<evidence type="ECO:0000256" key="11">
    <source>
        <dbReference type="SAM" id="MobiDB-lite"/>
    </source>
</evidence>
<dbReference type="GO" id="GO:0009585">
    <property type="term" value="P:red, far-red light phototransduction"/>
    <property type="evidence" value="ECO:0007669"/>
    <property type="project" value="UniProtKB-KW"/>
</dbReference>
<evidence type="ECO:0000256" key="5">
    <source>
        <dbReference type="ARBA" id="ARBA00023125"/>
    </source>
</evidence>
<dbReference type="FunFam" id="1.20.5.490:FF:000004">
    <property type="entry name" value="Transcription factor HY5"/>
    <property type="match status" value="1"/>
</dbReference>
<evidence type="ECO:0000256" key="6">
    <source>
        <dbReference type="ARBA" id="ARBA00023159"/>
    </source>
</evidence>
<comment type="subcellular location">
    <subcellularLocation>
        <location evidence="1">Nucleus</location>
    </subcellularLocation>
</comment>
<dbReference type="InterPro" id="IPR004827">
    <property type="entry name" value="bZIP"/>
</dbReference>
<dbReference type="GO" id="GO:0003677">
    <property type="term" value="F:DNA binding"/>
    <property type="evidence" value="ECO:0007669"/>
    <property type="project" value="UniProtKB-KW"/>
</dbReference>
<dbReference type="PANTHER" id="PTHR46714">
    <property type="entry name" value="TRANSCRIPTIONAL ACTIVATOR HAC1"/>
    <property type="match status" value="1"/>
</dbReference>
<feature type="region of interest" description="Disordered" evidence="11">
    <location>
        <begin position="1"/>
        <end position="72"/>
    </location>
</feature>
<dbReference type="GO" id="GO:0010218">
    <property type="term" value="P:response to far red light"/>
    <property type="evidence" value="ECO:0007669"/>
    <property type="project" value="TreeGrafter"/>
</dbReference>
<evidence type="ECO:0000256" key="1">
    <source>
        <dbReference type="ARBA" id="ARBA00004123"/>
    </source>
</evidence>
<dbReference type="InterPro" id="IPR046347">
    <property type="entry name" value="bZIP_sf"/>
</dbReference>
<comment type="similarity">
    <text evidence="2">Belongs to the bZIP family.</text>
</comment>
<dbReference type="SUPFAM" id="SSF57959">
    <property type="entry name" value="Leucine zipper domain"/>
    <property type="match status" value="1"/>
</dbReference>
<dbReference type="GO" id="GO:0045944">
    <property type="term" value="P:positive regulation of transcription by RNA polymerase II"/>
    <property type="evidence" value="ECO:0007669"/>
    <property type="project" value="InterPro"/>
</dbReference>
<keyword evidence="3" id="KW-0832">Ubl conjugation</keyword>
<dbReference type="PANTHER" id="PTHR46714:SF6">
    <property type="entry name" value="TRANSCRIPTIONAL ACTIVATOR HAC1"/>
    <property type="match status" value="1"/>
</dbReference>
<evidence type="ECO:0000256" key="10">
    <source>
        <dbReference type="ARBA" id="ARBA00084091"/>
    </source>
</evidence>
<dbReference type="Pfam" id="PF00170">
    <property type="entry name" value="bZIP_1"/>
    <property type="match status" value="1"/>
</dbReference>
<keyword evidence="8" id="KW-0539">Nucleus</keyword>
<proteinExistence type="inferred from homology"/>
<feature type="region of interest" description="Disordered" evidence="11">
    <location>
        <begin position="112"/>
        <end position="132"/>
    </location>
</feature>
<evidence type="ECO:0000313" key="13">
    <source>
        <dbReference type="EMBL" id="CAD1845192.1"/>
    </source>
</evidence>
<dbReference type="GO" id="GO:0005634">
    <property type="term" value="C:nucleus"/>
    <property type="evidence" value="ECO:0007669"/>
    <property type="project" value="UniProtKB-SubCell"/>
</dbReference>
<dbReference type="AlphaFoldDB" id="A0A6V7QPN9"/>
<dbReference type="GO" id="GO:0010114">
    <property type="term" value="P:response to red light"/>
    <property type="evidence" value="ECO:0007669"/>
    <property type="project" value="TreeGrafter"/>
</dbReference>
<dbReference type="SMART" id="SM00338">
    <property type="entry name" value="BRLZ"/>
    <property type="match status" value="1"/>
</dbReference>
<evidence type="ECO:0000259" key="12">
    <source>
        <dbReference type="SMART" id="SM00338"/>
    </source>
</evidence>
<feature type="compositionally biased region" description="Low complexity" evidence="11">
    <location>
        <begin position="8"/>
        <end position="19"/>
    </location>
</feature>
<evidence type="ECO:0000256" key="2">
    <source>
        <dbReference type="ARBA" id="ARBA00007163"/>
    </source>
</evidence>
<dbReference type="InterPro" id="IPR044280">
    <property type="entry name" value="Hac1/HY5"/>
</dbReference>
<keyword evidence="6" id="KW-0010">Activator</keyword>
<feature type="domain" description="BZIP" evidence="12">
    <location>
        <begin position="54"/>
        <end position="114"/>
    </location>
</feature>
<keyword evidence="7" id="KW-0804">Transcription</keyword>
<dbReference type="EMBL" id="CAJEUB010000001">
    <property type="protein sequence ID" value="CAD1845192.1"/>
    <property type="molecule type" value="Genomic_DNA"/>
</dbReference>
<keyword evidence="5" id="KW-0238">DNA-binding</keyword>
<sequence length="132" mass="14519">MQDQGTNSLPSSSERSSSSAPQMEVKEGMTSDEEIGRVPELGPLREELRRQRTQAAQKVAEESGVGAAGEERKKAYLNELEARVKELETKNSELEERVSTLQNENQMLRQILKNTTVSRRGSSSSANVGEGP</sequence>
<gene>
    <name evidence="13" type="ORF">CB5_LOCUS28403</name>
</gene>